<dbReference type="RefSeq" id="WP_077755095.1">
    <property type="nucleotide sequence ID" value="NZ_CP014782.1"/>
</dbReference>
<proteinExistence type="predicted"/>
<dbReference type="STRING" id="225848.Sps_05219"/>
<evidence type="ECO:0000313" key="1">
    <source>
        <dbReference type="EMBL" id="AQS40288.1"/>
    </source>
</evidence>
<accession>A0A1S6HXZ0</accession>
<dbReference type="InterPro" id="IPR010281">
    <property type="entry name" value="DUF885"/>
</dbReference>
<dbReference type="AlphaFoldDB" id="A0A1S6HXZ0"/>
<organism evidence="1 2">
    <name type="scientific">Shewanella psychrophila</name>
    <dbReference type="NCBI Taxonomy" id="225848"/>
    <lineage>
        <taxon>Bacteria</taxon>
        <taxon>Pseudomonadati</taxon>
        <taxon>Pseudomonadota</taxon>
        <taxon>Gammaproteobacteria</taxon>
        <taxon>Alteromonadales</taxon>
        <taxon>Shewanellaceae</taxon>
        <taxon>Shewanella</taxon>
    </lineage>
</organism>
<sequence length="632" mass="69515">MFSKSLISLSVVVALFGCTNEQTETTKSTAKASAQIELAVYTPKINAAVERADIDAIVAQFTQDFIQSQPALATSLNLSPDIAGNFQRRLPDYSPAGMLALQQKMQYEASELANIETKNLSDKDKRHVVVNQVIANYYAGDAQFNAGYIDTWAGHLPYIVNQINGPLIDIPAILTDQQTVTNLTDAQDYLLRLSALATMTNQVQAKVEADAANGVILPKPLFANTLKFLANFTAKPASEHSLVTTFAEKLNATDKVDAKHTKAFVAQASKIVDEKIYPAYHAVSSLMASLELKAPTDVGIWAQPNGESFYTHGITYLADSNLNADEIHQLGIEEVNRITGEMDSILKANGYAKGSVGERMVLLSSEPRFLYENSDAGRQQLLKDLSKDIDIVMTKAPLLFSTLPPQEVIVKRVPVETEAGAAGGSYIPPALDASRPGVFFINLKDMTSISKYGLKTLTYHEAVPGHHFQIALNMLQTDIGLMRQNASFNAYIEGWALYSEQLASEMGMYENDPWGNLGRLKAEAYRAARLVVDTGLHHKKWTRQQAIEYFSEATGSTQKEVTSAIDRYIAWPGQALGYKLGMLKLIELRAKAQQTLGDKFDIRAFHDLILLPGARPMSVVQSDVDQWINTQI</sequence>
<protein>
    <recommendedName>
        <fullName evidence="3">DUF885 domain-containing protein</fullName>
    </recommendedName>
</protein>
<reference evidence="1 2" key="1">
    <citation type="submission" date="2016-03" db="EMBL/GenBank/DDBJ databases">
        <title>Complete genome sequence of Shewanella psychrophila WP2, a deep sea bacterium isolated from west Pacific sediment.</title>
        <authorList>
            <person name="Xu G."/>
            <person name="Jian H."/>
        </authorList>
    </citation>
    <scope>NUCLEOTIDE SEQUENCE [LARGE SCALE GENOMIC DNA]</scope>
    <source>
        <strain evidence="1 2">WP2</strain>
    </source>
</reference>
<dbReference type="KEGG" id="spsw:Sps_05219"/>
<name>A0A1S6HXZ0_9GAMM</name>
<gene>
    <name evidence="1" type="ORF">Sps_05219</name>
</gene>
<dbReference type="PROSITE" id="PS51257">
    <property type="entry name" value="PROKAR_LIPOPROTEIN"/>
    <property type="match status" value="1"/>
</dbReference>
<dbReference type="Proteomes" id="UP000189545">
    <property type="component" value="Chromosome"/>
</dbReference>
<keyword evidence="2" id="KW-1185">Reference proteome</keyword>
<evidence type="ECO:0008006" key="3">
    <source>
        <dbReference type="Google" id="ProtNLM"/>
    </source>
</evidence>
<dbReference type="OrthoDB" id="9769898at2"/>
<dbReference type="EMBL" id="CP014782">
    <property type="protein sequence ID" value="AQS40288.1"/>
    <property type="molecule type" value="Genomic_DNA"/>
</dbReference>
<evidence type="ECO:0000313" key="2">
    <source>
        <dbReference type="Proteomes" id="UP000189545"/>
    </source>
</evidence>
<dbReference type="PANTHER" id="PTHR33361">
    <property type="entry name" value="GLR0591 PROTEIN"/>
    <property type="match status" value="1"/>
</dbReference>
<dbReference type="Pfam" id="PF05960">
    <property type="entry name" value="DUF885"/>
    <property type="match status" value="1"/>
</dbReference>
<dbReference type="PANTHER" id="PTHR33361:SF2">
    <property type="entry name" value="DUF885 DOMAIN-CONTAINING PROTEIN"/>
    <property type="match status" value="1"/>
</dbReference>